<evidence type="ECO:0000256" key="2">
    <source>
        <dbReference type="ARBA" id="ARBA00024063"/>
    </source>
</evidence>
<dbReference type="CDD" id="cd00377">
    <property type="entry name" value="ICL_PEPM"/>
    <property type="match status" value="1"/>
</dbReference>
<dbReference type="InterPro" id="IPR012698">
    <property type="entry name" value="PEnolPyrv_PMutase_core"/>
</dbReference>
<dbReference type="NCBIfam" id="TIGR02320">
    <property type="entry name" value="PEP_mutase"/>
    <property type="match status" value="1"/>
</dbReference>
<dbReference type="Gene3D" id="3.20.20.60">
    <property type="entry name" value="Phosphoenolpyruvate-binding domains"/>
    <property type="match status" value="1"/>
</dbReference>
<dbReference type="InterPro" id="IPR015813">
    <property type="entry name" value="Pyrv/PenolPyrv_kinase-like_dom"/>
</dbReference>
<proteinExistence type="inferred from homology"/>
<dbReference type="PANTHER" id="PTHR42905:SF7">
    <property type="entry name" value="PHOSPHOENOLPYRUVATE PHOSPHOMUTASE"/>
    <property type="match status" value="1"/>
</dbReference>
<protein>
    <recommendedName>
        <fullName evidence="2">phosphoenolpyruvate mutase</fullName>
        <ecNumber evidence="2">5.4.2.9</ecNumber>
    </recommendedName>
</protein>
<evidence type="ECO:0000256" key="3">
    <source>
        <dbReference type="ARBA" id="ARBA00038455"/>
    </source>
</evidence>
<dbReference type="InterPro" id="IPR040442">
    <property type="entry name" value="Pyrv_kinase-like_dom_sf"/>
</dbReference>
<evidence type="ECO:0000313" key="5">
    <source>
        <dbReference type="EMBL" id="ASR75193.1"/>
    </source>
</evidence>
<feature type="domain" description="MobA-like NTP transferase" evidence="4">
    <location>
        <begin position="310"/>
        <end position="427"/>
    </location>
</feature>
<dbReference type="SUPFAM" id="SSF51621">
    <property type="entry name" value="Phosphoenolpyruvate/pyruvate domain"/>
    <property type="match status" value="1"/>
</dbReference>
<comment type="similarity">
    <text evidence="3">Belongs to the isocitrate lyase/PEP mutase superfamily. PEP mutase family.</text>
</comment>
<dbReference type="Pfam" id="PF12804">
    <property type="entry name" value="NTP_transf_3"/>
    <property type="match status" value="1"/>
</dbReference>
<name>A0A222YTT1_9NOSO</name>
<dbReference type="EMBL" id="MF196967">
    <property type="protein sequence ID" value="ASR75193.1"/>
    <property type="molecule type" value="Genomic_DNA"/>
</dbReference>
<keyword evidence="1" id="KW-0413">Isomerase</keyword>
<dbReference type="GO" id="GO:0050188">
    <property type="term" value="F:phosphoenolpyruvate mutase activity"/>
    <property type="evidence" value="ECO:0007669"/>
    <property type="project" value="UniProtKB-EC"/>
</dbReference>
<dbReference type="Gene3D" id="3.90.550.10">
    <property type="entry name" value="Spore Coat Polysaccharide Biosynthesis Protein SpsA, Chain A"/>
    <property type="match status" value="1"/>
</dbReference>
<dbReference type="CDD" id="cd02523">
    <property type="entry name" value="PC_cytidylyltransferase"/>
    <property type="match status" value="1"/>
</dbReference>
<dbReference type="EC" id="5.4.2.9" evidence="2"/>
<dbReference type="Pfam" id="PF13714">
    <property type="entry name" value="PEP_mutase"/>
    <property type="match status" value="1"/>
</dbReference>
<evidence type="ECO:0000256" key="1">
    <source>
        <dbReference type="ARBA" id="ARBA00023235"/>
    </source>
</evidence>
<dbReference type="PANTHER" id="PTHR42905">
    <property type="entry name" value="PHOSPHOENOLPYRUVATE CARBOXYLASE"/>
    <property type="match status" value="1"/>
</dbReference>
<dbReference type="GO" id="GO:0016779">
    <property type="term" value="F:nucleotidyltransferase activity"/>
    <property type="evidence" value="ECO:0007669"/>
    <property type="project" value="UniProtKB-ARBA"/>
</dbReference>
<evidence type="ECO:0000259" key="4">
    <source>
        <dbReference type="Pfam" id="PF12804"/>
    </source>
</evidence>
<dbReference type="SUPFAM" id="SSF53448">
    <property type="entry name" value="Nucleotide-diphospho-sugar transferases"/>
    <property type="match status" value="1"/>
</dbReference>
<dbReference type="AlphaFoldDB" id="A0A222YTT1"/>
<dbReference type="InterPro" id="IPR029044">
    <property type="entry name" value="Nucleotide-diphossugar_trans"/>
</dbReference>
<organism evidence="5">
    <name type="scientific">Nostoc sp. KVJ2</name>
    <dbReference type="NCBI Taxonomy" id="457943"/>
    <lineage>
        <taxon>Bacteria</taxon>
        <taxon>Bacillati</taxon>
        <taxon>Cyanobacteriota</taxon>
        <taxon>Cyanophyceae</taxon>
        <taxon>Nostocales</taxon>
        <taxon>Nostocaceae</taxon>
        <taxon>Nostoc</taxon>
    </lineage>
</organism>
<dbReference type="InterPro" id="IPR039556">
    <property type="entry name" value="ICL/PEPM"/>
</dbReference>
<reference evidence="5" key="1">
    <citation type="submission" date="2017-06" db="EMBL/GenBank/DDBJ databases">
        <authorList>
            <person name="Kim H.J."/>
            <person name="Triplett B.A."/>
        </authorList>
    </citation>
    <scope>NUCLEOTIDE SEQUENCE</scope>
    <source>
        <strain evidence="5">KVJ2</strain>
    </source>
</reference>
<dbReference type="InterPro" id="IPR025877">
    <property type="entry name" value="MobA-like_NTP_Trfase"/>
</dbReference>
<accession>A0A222YTT1</accession>
<sequence length="551" mass="60980">MHQIFAPIDTSAKLNKCAQLRLLLESPQLDFIMEAHNGISARIVEEAGFKGIWASGLALSAQYGVRDNNEASWTQVVEMLEFMSDVTSIPILLDGDTGYGNFNNMRRLVKKLEQRGIAGVCIEDKLFPKTNSFINGSRQALADIDEFCGKIKAGKDSQTDPDFCIVARLEALIAGWDLSEALRRAEAYHAAGATAILIHSKSSRPDQVLAFAKEWAGRSPLVFIPTKYYSTPTDVFRKAEVNLVIWANHLIRAAVASMQAIAREVKASETLINIEDDIAPVKEIFRLQGADELIEAEKRYFNNGRQHTQAIVLAASRGKELAGLTQDKPKVMLPLGGKPLLRLLVDKFKKLAINDITVVAGYKAETINVPGTKVICNPDYETTGELASLACAQSSFDDEMLVLYGDLLFRSYILRDLLECPGEIVAVVDSVANSKSVSGSPDYAYCSIPDDLSLFGQDVNLLNISKTTQTPLGKYSGRWIGMLRLRSQGRQWVSEALNELQKRPEFNSLGLPELCNYLIDQGKPIKVLYIRGNWLDVNSLDDLDLAFQLKQ</sequence>